<name>A0A2A2JPC8_9BILA</name>
<keyword evidence="4" id="KW-0378">Hydrolase</keyword>
<protein>
    <recommendedName>
        <fullName evidence="6">nicotinamidase</fullName>
        <ecNumber evidence="6">3.5.1.19</ecNumber>
    </recommendedName>
    <alternativeName>
        <fullName evidence="7">Nicotinamide deamidase</fullName>
    </alternativeName>
</protein>
<sequence length="304" mass="33801">MAVETPDSLTSFISSVVLPSTAPNDIQGLVSKIEKKCAPELFSRVRFTIEDFLRELHIALIVVDFQNDFVNGSLSILNGPARQDPQAVIPSLNKLISLDGFKMVIYTMDWHPPNHISFYDHAKDSDRVLSAQDQKRHLKAFDVVRFESPPTEQVLYPSHCVKNTWGAALHDDVKIVENAFFVEKGTDVLVDSYSGFANNDGLKKSKLESMLRSERINGVITCGLAYDICVMYTARDAAKLGFLTTVIKDCSSGLSDEKIEEANQIFAENNIAVNTESEAELIMTSKKIPLEWISAVISQKLGIK</sequence>
<evidence type="ECO:0000256" key="3">
    <source>
        <dbReference type="ARBA" id="ARBA00022723"/>
    </source>
</evidence>
<keyword evidence="3" id="KW-0479">Metal-binding</keyword>
<evidence type="ECO:0000313" key="9">
    <source>
        <dbReference type="EMBL" id="PAV63558.1"/>
    </source>
</evidence>
<comment type="similarity">
    <text evidence="1">Belongs to the isochorismatase family.</text>
</comment>
<dbReference type="GO" id="GO:0019363">
    <property type="term" value="P:pyridine nucleotide biosynthetic process"/>
    <property type="evidence" value="ECO:0007669"/>
    <property type="project" value="UniProtKB-KW"/>
</dbReference>
<dbReference type="InterPro" id="IPR052347">
    <property type="entry name" value="Isochorismatase_Nicotinamidase"/>
</dbReference>
<dbReference type="STRING" id="2018661.A0A2A2JPC8"/>
<keyword evidence="2" id="KW-0662">Pyridine nucleotide biosynthesis</keyword>
<proteinExistence type="inferred from homology"/>
<organism evidence="9 10">
    <name type="scientific">Diploscapter pachys</name>
    <dbReference type="NCBI Taxonomy" id="2018661"/>
    <lineage>
        <taxon>Eukaryota</taxon>
        <taxon>Metazoa</taxon>
        <taxon>Ecdysozoa</taxon>
        <taxon>Nematoda</taxon>
        <taxon>Chromadorea</taxon>
        <taxon>Rhabditida</taxon>
        <taxon>Rhabditina</taxon>
        <taxon>Rhabditomorpha</taxon>
        <taxon>Rhabditoidea</taxon>
        <taxon>Rhabditidae</taxon>
        <taxon>Diploscapter</taxon>
    </lineage>
</organism>
<comment type="caution">
    <text evidence="9">The sequence shown here is derived from an EMBL/GenBank/DDBJ whole genome shotgun (WGS) entry which is preliminary data.</text>
</comment>
<evidence type="ECO:0000256" key="7">
    <source>
        <dbReference type="ARBA" id="ARBA00043224"/>
    </source>
</evidence>
<dbReference type="PANTHER" id="PTHR11080">
    <property type="entry name" value="PYRAZINAMIDASE/NICOTINAMIDASE"/>
    <property type="match status" value="1"/>
</dbReference>
<dbReference type="PANTHER" id="PTHR11080:SF2">
    <property type="entry name" value="LD05707P"/>
    <property type="match status" value="1"/>
</dbReference>
<dbReference type="InterPro" id="IPR000868">
    <property type="entry name" value="Isochorismatase-like_dom"/>
</dbReference>
<evidence type="ECO:0000313" key="10">
    <source>
        <dbReference type="Proteomes" id="UP000218231"/>
    </source>
</evidence>
<dbReference type="OrthoDB" id="167809at2759"/>
<evidence type="ECO:0000256" key="1">
    <source>
        <dbReference type="ARBA" id="ARBA00006336"/>
    </source>
</evidence>
<feature type="domain" description="Isochorismatase-like" evidence="8">
    <location>
        <begin position="59"/>
        <end position="263"/>
    </location>
</feature>
<dbReference type="Proteomes" id="UP000218231">
    <property type="component" value="Unassembled WGS sequence"/>
</dbReference>
<evidence type="ECO:0000256" key="5">
    <source>
        <dbReference type="ARBA" id="ARBA00037900"/>
    </source>
</evidence>
<dbReference type="GO" id="GO:0008936">
    <property type="term" value="F:nicotinamidase activity"/>
    <property type="evidence" value="ECO:0007669"/>
    <property type="project" value="UniProtKB-EC"/>
</dbReference>
<accession>A0A2A2JPC8</accession>
<keyword evidence="10" id="KW-1185">Reference proteome</keyword>
<dbReference type="Pfam" id="PF00857">
    <property type="entry name" value="Isochorismatase"/>
    <property type="match status" value="1"/>
</dbReference>
<reference evidence="9 10" key="1">
    <citation type="journal article" date="2017" name="Curr. Biol.">
        <title>Genome architecture and evolution of a unichromosomal asexual nematode.</title>
        <authorList>
            <person name="Fradin H."/>
            <person name="Zegar C."/>
            <person name="Gutwein M."/>
            <person name="Lucas J."/>
            <person name="Kovtun M."/>
            <person name="Corcoran D."/>
            <person name="Baugh L.R."/>
            <person name="Kiontke K."/>
            <person name="Gunsalus K."/>
            <person name="Fitch D.H."/>
            <person name="Piano F."/>
        </authorList>
    </citation>
    <scope>NUCLEOTIDE SEQUENCE [LARGE SCALE GENOMIC DNA]</scope>
    <source>
        <strain evidence="9">PF1309</strain>
    </source>
</reference>
<dbReference type="SUPFAM" id="SSF52499">
    <property type="entry name" value="Isochorismatase-like hydrolases"/>
    <property type="match status" value="1"/>
</dbReference>
<evidence type="ECO:0000256" key="4">
    <source>
        <dbReference type="ARBA" id="ARBA00022801"/>
    </source>
</evidence>
<evidence type="ECO:0000256" key="2">
    <source>
        <dbReference type="ARBA" id="ARBA00022642"/>
    </source>
</evidence>
<evidence type="ECO:0000256" key="6">
    <source>
        <dbReference type="ARBA" id="ARBA00039017"/>
    </source>
</evidence>
<dbReference type="GO" id="GO:0046872">
    <property type="term" value="F:metal ion binding"/>
    <property type="evidence" value="ECO:0007669"/>
    <property type="project" value="UniProtKB-KW"/>
</dbReference>
<comment type="pathway">
    <text evidence="5">Cofactor biosynthesis; nicotinate biosynthesis; nicotinate from nicotinamide: step 1/1.</text>
</comment>
<dbReference type="Gene3D" id="3.40.50.850">
    <property type="entry name" value="Isochorismatase-like"/>
    <property type="match status" value="1"/>
</dbReference>
<dbReference type="AlphaFoldDB" id="A0A2A2JPC8"/>
<evidence type="ECO:0000259" key="8">
    <source>
        <dbReference type="Pfam" id="PF00857"/>
    </source>
</evidence>
<dbReference type="EC" id="3.5.1.19" evidence="6"/>
<dbReference type="EMBL" id="LIAE01010300">
    <property type="protein sequence ID" value="PAV63558.1"/>
    <property type="molecule type" value="Genomic_DNA"/>
</dbReference>
<dbReference type="InterPro" id="IPR036380">
    <property type="entry name" value="Isochorismatase-like_sf"/>
</dbReference>
<gene>
    <name evidence="9" type="ORF">WR25_20835</name>
</gene>